<comment type="similarity">
    <text evidence="2 10">Belongs to the type IA topoisomerase family.</text>
</comment>
<accession>A0A6N4QKH5</accession>
<dbReference type="SMART" id="SM00436">
    <property type="entry name" value="TOP1Bc"/>
    <property type="match status" value="1"/>
</dbReference>
<feature type="region of interest" description="Disordered" evidence="11">
    <location>
        <begin position="441"/>
        <end position="460"/>
    </location>
</feature>
<dbReference type="Pfam" id="PF01131">
    <property type="entry name" value="Topoisom_bac"/>
    <property type="match status" value="1"/>
</dbReference>
<feature type="active site" description="O-(5'-phospho-DNA)-tyrosine intermediate" evidence="10">
    <location>
        <position position="293"/>
    </location>
</feature>
<dbReference type="CDD" id="cd03363">
    <property type="entry name" value="TOPRIM_TopoIA_TopoI"/>
    <property type="match status" value="1"/>
</dbReference>
<dbReference type="SMART" id="SM00437">
    <property type="entry name" value="TOP1Ac"/>
    <property type="match status" value="1"/>
</dbReference>
<keyword evidence="6" id="KW-0460">Magnesium</keyword>
<dbReference type="InterPro" id="IPR023405">
    <property type="entry name" value="Topo_IA_core_domain"/>
</dbReference>
<keyword evidence="5" id="KW-0862">Zinc</keyword>
<keyword evidence="3" id="KW-0479">Metal-binding</keyword>
<dbReference type="InterPro" id="IPR006171">
    <property type="entry name" value="TOPRIM_dom"/>
</dbReference>
<comment type="function">
    <text evidence="10">Releases the supercoiling and torsional tension of DNA, which is introduced during the DNA replication and transcription, by transiently cleaving and rejoining one strand of the DNA duplex. Introduces a single-strand break via transesterification at a target site in duplex DNA. The scissile phosphodiester is attacked by the catalytic tyrosine of the enzyme, resulting in the formation of a DNA-(5'-phosphotyrosyl)-enzyme intermediate and the expulsion of a 3'-OH DNA strand. The free DNA strand then undergoes passage around the unbroken strand, thus removing DNA supercoils. Finally, in the religation step, the DNA 3'-OH attacks the covalent intermediate to expel the active-site tyrosine and restore the DNA phosphodiester backbone.</text>
</comment>
<dbReference type="InterPro" id="IPR003601">
    <property type="entry name" value="Topo_IA_2"/>
</dbReference>
<dbReference type="Gene3D" id="1.10.290.10">
    <property type="entry name" value="Topoisomerase I, domain 4"/>
    <property type="match status" value="1"/>
</dbReference>
<feature type="site" description="Interaction with DNA" evidence="10">
    <location>
        <position position="295"/>
    </location>
</feature>
<dbReference type="InterPro" id="IPR013824">
    <property type="entry name" value="Topo_IA_cen_sub1"/>
</dbReference>
<evidence type="ECO:0000256" key="3">
    <source>
        <dbReference type="ARBA" id="ARBA00022723"/>
    </source>
</evidence>
<feature type="site" description="Interaction with DNA" evidence="10">
    <location>
        <position position="153"/>
    </location>
</feature>
<dbReference type="PANTHER" id="PTHR42785">
    <property type="entry name" value="DNA TOPOISOMERASE, TYPE IA, CORE"/>
    <property type="match status" value="1"/>
</dbReference>
<dbReference type="InterPro" id="IPR013497">
    <property type="entry name" value="Topo_IA_cen"/>
</dbReference>
<keyword evidence="4" id="KW-0863">Zinc-finger</keyword>
<dbReference type="GO" id="GO:0003917">
    <property type="term" value="F:DNA topoisomerase type I (single strand cut, ATP-independent) activity"/>
    <property type="evidence" value="ECO:0007669"/>
    <property type="project" value="UniProtKB-UniRule"/>
</dbReference>
<dbReference type="HAMAP" id="MF_00952">
    <property type="entry name" value="Topoisom_1_prok"/>
    <property type="match status" value="1"/>
</dbReference>
<evidence type="ECO:0000256" key="8">
    <source>
        <dbReference type="ARBA" id="ARBA00023125"/>
    </source>
</evidence>
<dbReference type="PROSITE" id="PS52039">
    <property type="entry name" value="TOPO_IA_2"/>
    <property type="match status" value="1"/>
</dbReference>
<comment type="catalytic activity">
    <reaction evidence="1 10">
        <text>ATP-independent breakage of single-stranded DNA, followed by passage and rejoining.</text>
        <dbReference type="EC" id="5.6.2.1"/>
    </reaction>
</comment>
<dbReference type="EC" id="5.6.2.1" evidence="10"/>
<proteinExistence type="inferred from homology"/>
<dbReference type="Proteomes" id="UP000297613">
    <property type="component" value="Unassembled WGS sequence"/>
</dbReference>
<comment type="caution">
    <text evidence="14">The sequence shown here is derived from an EMBL/GenBank/DDBJ whole genome shotgun (WGS) entry which is preliminary data.</text>
</comment>
<dbReference type="NCBIfam" id="TIGR01051">
    <property type="entry name" value="topA_bact"/>
    <property type="match status" value="1"/>
</dbReference>
<dbReference type="InterPro" id="IPR000380">
    <property type="entry name" value="Topo_IA"/>
</dbReference>
<feature type="site" description="Interaction with DNA" evidence="10">
    <location>
        <position position="137"/>
    </location>
</feature>
<protein>
    <recommendedName>
        <fullName evidence="10">DNA topoisomerase 1</fullName>
        <ecNumber evidence="10">5.6.2.1</ecNumber>
    </recommendedName>
    <alternativeName>
        <fullName evidence="10">DNA topoisomerase I</fullName>
    </alternativeName>
</protein>
<dbReference type="GO" id="GO:0006265">
    <property type="term" value="P:DNA topological change"/>
    <property type="evidence" value="ECO:0007669"/>
    <property type="project" value="UniProtKB-UniRule"/>
</dbReference>
<dbReference type="SUPFAM" id="SSF56712">
    <property type="entry name" value="Prokaryotic type I DNA topoisomerase"/>
    <property type="match status" value="1"/>
</dbReference>
<evidence type="ECO:0000256" key="1">
    <source>
        <dbReference type="ARBA" id="ARBA00000213"/>
    </source>
</evidence>
<dbReference type="EMBL" id="RQGM01000006">
    <property type="protein sequence ID" value="TGL89574.1"/>
    <property type="molecule type" value="Genomic_DNA"/>
</dbReference>
<dbReference type="InterPro" id="IPR003602">
    <property type="entry name" value="Topo_IA_DNA-bd_dom"/>
</dbReference>
<feature type="region of interest" description="Interaction with DNA" evidence="10">
    <location>
        <begin position="161"/>
        <end position="166"/>
    </location>
</feature>
<evidence type="ECO:0000313" key="14">
    <source>
        <dbReference type="EMBL" id="TGL89574.1"/>
    </source>
</evidence>
<dbReference type="InterPro" id="IPR013825">
    <property type="entry name" value="Topo_IA_cen_sub2"/>
</dbReference>
<dbReference type="CDD" id="cd00186">
    <property type="entry name" value="TOP1Ac"/>
    <property type="match status" value="1"/>
</dbReference>
<feature type="site" description="Interaction with DNA" evidence="10">
    <location>
        <position position="32"/>
    </location>
</feature>
<evidence type="ECO:0000259" key="13">
    <source>
        <dbReference type="PROSITE" id="PS52039"/>
    </source>
</evidence>
<dbReference type="PROSITE" id="PS00396">
    <property type="entry name" value="TOPO_IA_1"/>
    <property type="match status" value="1"/>
</dbReference>
<feature type="domain" description="Toprim" evidence="12">
    <location>
        <begin position="2"/>
        <end position="112"/>
    </location>
</feature>
<evidence type="ECO:0000256" key="2">
    <source>
        <dbReference type="ARBA" id="ARBA00009446"/>
    </source>
</evidence>
<dbReference type="AlphaFoldDB" id="A0A6N4QKH5"/>
<evidence type="ECO:0000313" key="15">
    <source>
        <dbReference type="Proteomes" id="UP000297613"/>
    </source>
</evidence>
<dbReference type="Gene3D" id="3.40.50.140">
    <property type="match status" value="1"/>
</dbReference>
<evidence type="ECO:0000256" key="4">
    <source>
        <dbReference type="ARBA" id="ARBA00022771"/>
    </source>
</evidence>
<evidence type="ECO:0000256" key="5">
    <source>
        <dbReference type="ARBA" id="ARBA00022833"/>
    </source>
</evidence>
<dbReference type="Pfam" id="PF01751">
    <property type="entry name" value="Toprim"/>
    <property type="match status" value="1"/>
</dbReference>
<dbReference type="PANTHER" id="PTHR42785:SF1">
    <property type="entry name" value="DNA TOPOISOMERASE"/>
    <property type="match status" value="1"/>
</dbReference>
<evidence type="ECO:0000256" key="10">
    <source>
        <dbReference type="HAMAP-Rule" id="MF_00952"/>
    </source>
</evidence>
<dbReference type="InterPro" id="IPR034149">
    <property type="entry name" value="TOPRIM_TopoI"/>
</dbReference>
<feature type="site" description="Interaction with DNA" evidence="10">
    <location>
        <position position="138"/>
    </location>
</feature>
<feature type="site" description="Interaction with DNA" evidence="10">
    <location>
        <position position="487"/>
    </location>
</feature>
<feature type="site" description="Interaction with DNA" evidence="10">
    <location>
        <position position="146"/>
    </location>
</feature>
<name>A0A6N4QKH5_9LEPT</name>
<dbReference type="InterPro" id="IPR013826">
    <property type="entry name" value="Topo_IA_cen_sub3"/>
</dbReference>
<reference evidence="14 15" key="1">
    <citation type="journal article" date="2019" name="PLoS Negl. Trop. Dis.">
        <title>Revisiting the worldwide diversity of Leptospira species in the environment.</title>
        <authorList>
            <person name="Vincent A.T."/>
            <person name="Schiettekatte O."/>
            <person name="Bourhy P."/>
            <person name="Veyrier F.J."/>
            <person name="Picardeau M."/>
        </authorList>
    </citation>
    <scope>NUCLEOTIDE SEQUENCE [LARGE SCALE GENOMIC DNA]</scope>
    <source>
        <strain evidence="14 15">201702445</strain>
    </source>
</reference>
<dbReference type="Gene3D" id="1.10.460.10">
    <property type="entry name" value="Topoisomerase I, domain 2"/>
    <property type="match status" value="1"/>
</dbReference>
<keyword evidence="9 10" id="KW-0413">Isomerase</keyword>
<evidence type="ECO:0000256" key="11">
    <source>
        <dbReference type="SAM" id="MobiDB-lite"/>
    </source>
</evidence>
<feature type="site" description="Interaction with DNA" evidence="10">
    <location>
        <position position="141"/>
    </location>
</feature>
<dbReference type="InterPro" id="IPR013498">
    <property type="entry name" value="Topo_IA_Znf"/>
</dbReference>
<dbReference type="PRINTS" id="PR00417">
    <property type="entry name" value="PRTPISMRASEI"/>
</dbReference>
<dbReference type="GO" id="GO:0003677">
    <property type="term" value="F:DNA binding"/>
    <property type="evidence" value="ECO:0007669"/>
    <property type="project" value="UniProtKB-KW"/>
</dbReference>
<dbReference type="InterPro" id="IPR028612">
    <property type="entry name" value="Topoisom_1_IA"/>
</dbReference>
<dbReference type="PROSITE" id="PS50880">
    <property type="entry name" value="TOPRIM"/>
    <property type="match status" value="1"/>
</dbReference>
<dbReference type="InterPro" id="IPR023406">
    <property type="entry name" value="Topo_IA_AS"/>
</dbReference>
<organism evidence="14 15">
    <name type="scientific">Leptospira yasudae</name>
    <dbReference type="NCBI Taxonomy" id="2202201"/>
    <lineage>
        <taxon>Bacteria</taxon>
        <taxon>Pseudomonadati</taxon>
        <taxon>Spirochaetota</taxon>
        <taxon>Spirochaetia</taxon>
        <taxon>Leptospirales</taxon>
        <taxon>Leptospiraceae</taxon>
        <taxon>Leptospira</taxon>
    </lineage>
</organism>
<dbReference type="SMART" id="SM00493">
    <property type="entry name" value="TOPRIM"/>
    <property type="match status" value="1"/>
</dbReference>
<evidence type="ECO:0000256" key="9">
    <source>
        <dbReference type="ARBA" id="ARBA00023235"/>
    </source>
</evidence>
<sequence length="622" mass="70934">MSFLVIVESPSKAKTIGGYLGKEFRILATLGHVADLPKSTLGLDLKNHFEPEYTILPGKKKVLSEIIKAAKESEKIFLATDPDREGEFISAYIRDRLKKKSNVFRIRFTEITRNAILDSLQNPDSIHESLVDAQKTRRIGDRLIGYFVSPVLWKEIGPGLSAGRVQSVALKWICDREEEIRNFKPEVYYNILLYVIDRNGIEGVFQRIGDRIFSEEEANRILESLQKEKNLRIQEKKETKGKNSPPPPFQTASLQQEAFRRFQFSSKKTMSIAQKLYEGMDLGNGKREGLITYMRTDSTRLNPDFVTQARAWITSAFGDVFAGGAGTVISTASRKPKKNAPAKRIQDAHEAIRVTDPFLTPERARTFLNKEEASLYELIWKRTVASLMPPEEFLKTEYTIAAAGETFSLETKKTSFPGFKRLSDMETKPIPVWDRGESVSLSKAESERKQTEPPSRYSEGSLVAKLEKEGIGRPSTYATVSETLQKRKYIDQEKKFFYPLPLGEKVNFFLQAGFGDLFREKFTAELESELDKIERSESDSLSVLNRLWADLQKSIQSSKSAAPGFRKEWAQTRQKKIETGWGVCPLCKEGSLQKKKTSKKKEFYQCSRFPDCEYVSYELPKR</sequence>
<comment type="subunit">
    <text evidence="10">Monomer.</text>
</comment>
<keyword evidence="8 10" id="KW-0238">DNA-binding</keyword>
<keyword evidence="7 10" id="KW-0799">Topoisomerase</keyword>
<evidence type="ECO:0000256" key="7">
    <source>
        <dbReference type="ARBA" id="ARBA00023029"/>
    </source>
</evidence>
<dbReference type="Pfam" id="PF01396">
    <property type="entry name" value="Zn_ribbon_Top1"/>
    <property type="match status" value="1"/>
</dbReference>
<dbReference type="InterPro" id="IPR005733">
    <property type="entry name" value="TopoI_bac-type"/>
</dbReference>
<dbReference type="Gene3D" id="2.70.20.10">
    <property type="entry name" value="Topoisomerase I, domain 3"/>
    <property type="match status" value="1"/>
</dbReference>
<evidence type="ECO:0000256" key="6">
    <source>
        <dbReference type="ARBA" id="ARBA00022842"/>
    </source>
</evidence>
<dbReference type="RefSeq" id="WP_135571418.1">
    <property type="nucleotide sequence ID" value="NZ_RQGK01000019.1"/>
</dbReference>
<dbReference type="GO" id="GO:0008270">
    <property type="term" value="F:zinc ion binding"/>
    <property type="evidence" value="ECO:0007669"/>
    <property type="project" value="UniProtKB-KW"/>
</dbReference>
<dbReference type="GO" id="GO:0005694">
    <property type="term" value="C:chromosome"/>
    <property type="evidence" value="ECO:0007669"/>
    <property type="project" value="InterPro"/>
</dbReference>
<evidence type="ECO:0000259" key="12">
    <source>
        <dbReference type="PROSITE" id="PS50880"/>
    </source>
</evidence>
<feature type="domain" description="Topo IA-type catalytic" evidence="13">
    <location>
        <begin position="127"/>
        <end position="555"/>
    </location>
</feature>
<gene>
    <name evidence="10 14" type="primary">topA</name>
    <name evidence="14" type="ORF">EHQ83_01305</name>
</gene>